<dbReference type="Gene3D" id="3.10.180.10">
    <property type="entry name" value="2,3-Dihydroxybiphenyl 1,2-Dioxygenase, domain 1"/>
    <property type="match status" value="1"/>
</dbReference>
<dbReference type="SUPFAM" id="SSF54593">
    <property type="entry name" value="Glyoxalase/Bleomycin resistance protein/Dihydroxybiphenyl dioxygenase"/>
    <property type="match status" value="1"/>
</dbReference>
<proteinExistence type="predicted"/>
<organism evidence="2 3">
    <name type="scientific">Stella humosa</name>
    <dbReference type="NCBI Taxonomy" id="94"/>
    <lineage>
        <taxon>Bacteria</taxon>
        <taxon>Pseudomonadati</taxon>
        <taxon>Pseudomonadota</taxon>
        <taxon>Alphaproteobacteria</taxon>
        <taxon>Rhodospirillales</taxon>
        <taxon>Stellaceae</taxon>
        <taxon>Stella</taxon>
    </lineage>
</organism>
<dbReference type="AlphaFoldDB" id="A0A3N1KYJ7"/>
<dbReference type="Proteomes" id="UP000278222">
    <property type="component" value="Unassembled WGS sequence"/>
</dbReference>
<dbReference type="EMBL" id="RJKX01000017">
    <property type="protein sequence ID" value="ROP83408.1"/>
    <property type="molecule type" value="Genomic_DNA"/>
</dbReference>
<sequence length="126" mass="13504">MTGGILAIHHVQVTVPADRMAAALHFYGHTLGLAEIPQPARDRPEPGAWYRVGAAELHLRPDTTAAGDAAASRRHVAFAVADLDRLESALAAAGSEFLPDARPVPGQRRLFVRDPGGNRVELMEQP</sequence>
<protein>
    <submittedName>
        <fullName evidence="2">Putative enzyme related to lactoylglutathione lyase</fullName>
    </submittedName>
</protein>
<name>A0A3N1KYJ7_9PROT</name>
<reference evidence="2 3" key="1">
    <citation type="submission" date="2018-11" db="EMBL/GenBank/DDBJ databases">
        <title>Genomic Encyclopedia of Type Strains, Phase IV (KMG-IV): sequencing the most valuable type-strain genomes for metagenomic binning, comparative biology and taxonomic classification.</title>
        <authorList>
            <person name="Goeker M."/>
        </authorList>
    </citation>
    <scope>NUCLEOTIDE SEQUENCE [LARGE SCALE GENOMIC DNA]</scope>
    <source>
        <strain evidence="2 3">DSM 5900</strain>
    </source>
</reference>
<dbReference type="InterPro" id="IPR037523">
    <property type="entry name" value="VOC_core"/>
</dbReference>
<dbReference type="OrthoDB" id="4725692at2"/>
<evidence type="ECO:0000259" key="1">
    <source>
        <dbReference type="PROSITE" id="PS51819"/>
    </source>
</evidence>
<dbReference type="InterPro" id="IPR029068">
    <property type="entry name" value="Glyas_Bleomycin-R_OHBP_Dase"/>
</dbReference>
<evidence type="ECO:0000313" key="2">
    <source>
        <dbReference type="EMBL" id="ROP83408.1"/>
    </source>
</evidence>
<gene>
    <name evidence="2" type="ORF">EDC65_4942</name>
</gene>
<evidence type="ECO:0000313" key="3">
    <source>
        <dbReference type="Proteomes" id="UP000278222"/>
    </source>
</evidence>
<dbReference type="PANTHER" id="PTHR39175:SF1">
    <property type="entry name" value="FAMILY PROTEIN, PUTATIVE (AFU_ORTHOLOGUE AFUA_3G15060)-RELATED"/>
    <property type="match status" value="1"/>
</dbReference>
<dbReference type="PROSITE" id="PS51819">
    <property type="entry name" value="VOC"/>
    <property type="match status" value="1"/>
</dbReference>
<dbReference type="RefSeq" id="WP_123694620.1">
    <property type="nucleotide sequence ID" value="NZ_AP019700.1"/>
</dbReference>
<dbReference type="InterPro" id="IPR004360">
    <property type="entry name" value="Glyas_Fos-R_dOase_dom"/>
</dbReference>
<dbReference type="Pfam" id="PF00903">
    <property type="entry name" value="Glyoxalase"/>
    <property type="match status" value="1"/>
</dbReference>
<dbReference type="PANTHER" id="PTHR39175">
    <property type="entry name" value="FAMILY PROTEIN, PUTATIVE (AFU_ORTHOLOGUE AFUA_3G15060)-RELATED"/>
    <property type="match status" value="1"/>
</dbReference>
<keyword evidence="2" id="KW-0456">Lyase</keyword>
<feature type="domain" description="VOC" evidence="1">
    <location>
        <begin position="7"/>
        <end position="125"/>
    </location>
</feature>
<keyword evidence="3" id="KW-1185">Reference proteome</keyword>
<dbReference type="GO" id="GO:0016829">
    <property type="term" value="F:lyase activity"/>
    <property type="evidence" value="ECO:0007669"/>
    <property type="project" value="UniProtKB-KW"/>
</dbReference>
<accession>A0A3N1KYJ7</accession>
<comment type="caution">
    <text evidence="2">The sequence shown here is derived from an EMBL/GenBank/DDBJ whole genome shotgun (WGS) entry which is preliminary data.</text>
</comment>